<evidence type="ECO:0000259" key="1">
    <source>
        <dbReference type="Pfam" id="PF16363"/>
    </source>
</evidence>
<dbReference type="InterPro" id="IPR016040">
    <property type="entry name" value="NAD(P)-bd_dom"/>
</dbReference>
<dbReference type="Proteomes" id="UP000004550">
    <property type="component" value="Chromosome"/>
</dbReference>
<proteinExistence type="predicted"/>
<name>A0A1L5BJA3_SPHIB</name>
<protein>
    <submittedName>
        <fullName evidence="2">CDP-glucose 4,6-dehydratase</fullName>
    </submittedName>
</protein>
<dbReference type="Pfam" id="PF16363">
    <property type="entry name" value="GDP_Man_Dehyd"/>
    <property type="match status" value="1"/>
</dbReference>
<sequence length="366" mass="40748">MSYFSNAYRGKKVLVTGHTGFKGSWLVSWLLDLGADVVGFSDGVPTSPSLFELSVLANRIDHRIGDVRDREALSTLIAEVRPDVVFHLAAQAIVSTSYVDPLGTISTNVIGTATVLDALRDVTWPCIGVIITSDKCYENVEWPWGYRETDRLGGRDIYSASKGAAELIFHAYHHSFFAVPQNVRLATGRAGNVIGGGDWAADRIVVDCVKAWQKERPVDIRSPRSTRPWQHVLEPLSGYLALGARLLESDGLHGESFNFGPQAEQNRTVVELLGDLAMRWGPLACEPYVITGDIPFHEAGLLKLSCDKALLEMRWQPTLTYTECVSLTGDWYRRVLREQGDVFTITAEQIRHYEELAVQRSRVWTA</sequence>
<dbReference type="SUPFAM" id="SSF51735">
    <property type="entry name" value="NAD(P)-binding Rossmann-fold domains"/>
    <property type="match status" value="1"/>
</dbReference>
<dbReference type="InterPro" id="IPR036291">
    <property type="entry name" value="NAD(P)-bd_dom_sf"/>
</dbReference>
<dbReference type="RefSeq" id="WP_007682147.1">
    <property type="nucleotide sequence ID" value="NZ_CP013070.1"/>
</dbReference>
<reference evidence="2 3" key="1">
    <citation type="journal article" date="2012" name="J. Bacteriol.">
        <title>Genome sequence of Sphingobium indicum B90A, a hexachlorocyclohexane-degrading bacterium.</title>
        <authorList>
            <person name="Anand S."/>
            <person name="Sangwan N."/>
            <person name="Lata P."/>
            <person name="Kaur J."/>
            <person name="Dua A."/>
            <person name="Singh A.K."/>
            <person name="Verma M."/>
            <person name="Kaur J."/>
            <person name="Khurana J.P."/>
            <person name="Khurana P."/>
            <person name="Mathur S."/>
            <person name="Lal R."/>
        </authorList>
    </citation>
    <scope>NUCLEOTIDE SEQUENCE [LARGE SCALE GENOMIC DNA]</scope>
    <source>
        <strain evidence="3">DSM 16412 / CCM 7286 / MTCC 6364 / B90A</strain>
    </source>
</reference>
<evidence type="ECO:0000313" key="2">
    <source>
        <dbReference type="EMBL" id="APL93059.1"/>
    </source>
</evidence>
<dbReference type="Gene3D" id="3.90.25.10">
    <property type="entry name" value="UDP-galactose 4-epimerase, domain 1"/>
    <property type="match status" value="1"/>
</dbReference>
<dbReference type="PANTHER" id="PTHR43000">
    <property type="entry name" value="DTDP-D-GLUCOSE 4,6-DEHYDRATASE-RELATED"/>
    <property type="match status" value="1"/>
</dbReference>
<dbReference type="NCBIfam" id="TIGR02622">
    <property type="entry name" value="CDP_4_6_dhtase"/>
    <property type="match status" value="1"/>
</dbReference>
<gene>
    <name evidence="2" type="ORF">SIDU_00050</name>
</gene>
<dbReference type="EMBL" id="CP013070">
    <property type="protein sequence ID" value="APL93059.1"/>
    <property type="molecule type" value="Genomic_DNA"/>
</dbReference>
<accession>A0A1L5BJA3</accession>
<organism evidence="2 3">
    <name type="scientific">Sphingobium indicum (strain DSM 16412 / CCM 7286 / MTCC 6364 / B90A)</name>
    <dbReference type="NCBI Taxonomy" id="861109"/>
    <lineage>
        <taxon>Bacteria</taxon>
        <taxon>Pseudomonadati</taxon>
        <taxon>Pseudomonadota</taxon>
        <taxon>Alphaproteobacteria</taxon>
        <taxon>Sphingomonadales</taxon>
        <taxon>Sphingomonadaceae</taxon>
        <taxon>Sphingobium</taxon>
    </lineage>
</organism>
<dbReference type="KEGG" id="sinb:SIDU_00050"/>
<feature type="domain" description="NAD(P)-binding" evidence="1">
    <location>
        <begin position="14"/>
        <end position="177"/>
    </location>
</feature>
<evidence type="ECO:0000313" key="3">
    <source>
        <dbReference type="Proteomes" id="UP000004550"/>
    </source>
</evidence>
<dbReference type="AlphaFoldDB" id="A0A1L5BJA3"/>
<dbReference type="InterPro" id="IPR013445">
    <property type="entry name" value="CDP_4_6_deHydtase"/>
</dbReference>
<dbReference type="Gene3D" id="3.40.50.720">
    <property type="entry name" value="NAD(P)-binding Rossmann-like Domain"/>
    <property type="match status" value="1"/>
</dbReference>